<protein>
    <submittedName>
        <fullName evidence="2">Uncharacterized protein</fullName>
    </submittedName>
</protein>
<accession>A0ABR2ZUS0</accession>
<evidence type="ECO:0000313" key="3">
    <source>
        <dbReference type="Proteomes" id="UP001437256"/>
    </source>
</evidence>
<keyword evidence="3" id="KW-1185">Reference proteome</keyword>
<reference evidence="2 3" key="1">
    <citation type="submission" date="2024-05" db="EMBL/GenBank/DDBJ databases">
        <title>A draft genome resource for the thread blight pathogen Marasmius tenuissimus strain MS-2.</title>
        <authorList>
            <person name="Yulfo-Soto G.E."/>
            <person name="Baruah I.K."/>
            <person name="Amoako-Attah I."/>
            <person name="Bukari Y."/>
            <person name="Meinhardt L.W."/>
            <person name="Bailey B.A."/>
            <person name="Cohen S.P."/>
        </authorList>
    </citation>
    <scope>NUCLEOTIDE SEQUENCE [LARGE SCALE GENOMIC DNA]</scope>
    <source>
        <strain evidence="2 3">MS-2</strain>
    </source>
</reference>
<comment type="caution">
    <text evidence="2">The sequence shown here is derived from an EMBL/GenBank/DDBJ whole genome shotgun (WGS) entry which is preliminary data.</text>
</comment>
<proteinExistence type="predicted"/>
<feature type="compositionally biased region" description="Acidic residues" evidence="1">
    <location>
        <begin position="64"/>
        <end position="83"/>
    </location>
</feature>
<gene>
    <name evidence="2" type="ORF">AAF712_008023</name>
</gene>
<name>A0ABR2ZUS0_9AGAR</name>
<dbReference type="Proteomes" id="UP001437256">
    <property type="component" value="Unassembled WGS sequence"/>
</dbReference>
<organism evidence="2 3">
    <name type="scientific">Marasmius tenuissimus</name>
    <dbReference type="NCBI Taxonomy" id="585030"/>
    <lineage>
        <taxon>Eukaryota</taxon>
        <taxon>Fungi</taxon>
        <taxon>Dikarya</taxon>
        <taxon>Basidiomycota</taxon>
        <taxon>Agaricomycotina</taxon>
        <taxon>Agaricomycetes</taxon>
        <taxon>Agaricomycetidae</taxon>
        <taxon>Agaricales</taxon>
        <taxon>Marasmiineae</taxon>
        <taxon>Marasmiaceae</taxon>
        <taxon>Marasmius</taxon>
    </lineage>
</organism>
<feature type="region of interest" description="Disordered" evidence="1">
    <location>
        <begin position="48"/>
        <end position="97"/>
    </location>
</feature>
<evidence type="ECO:0000256" key="1">
    <source>
        <dbReference type="SAM" id="MobiDB-lite"/>
    </source>
</evidence>
<dbReference type="EMBL" id="JBBXMP010000053">
    <property type="protein sequence ID" value="KAL0065030.1"/>
    <property type="molecule type" value="Genomic_DNA"/>
</dbReference>
<evidence type="ECO:0000313" key="2">
    <source>
        <dbReference type="EMBL" id="KAL0065030.1"/>
    </source>
</evidence>
<sequence length="108" mass="11785">MRIDVFDKVYAARGIHLDHQLWLNGIGNDAYAPPAPVKRVRRYVSRPPRMERSFGGMGRVGVGEDGDEDEESEGDDEKGEEEEKGNGAVVIKTGTGNADSMGCLVFAM</sequence>